<comment type="caution">
    <text evidence="8">The sequence shown here is derived from an EMBL/GenBank/DDBJ whole genome shotgun (WGS) entry which is preliminary data.</text>
</comment>
<comment type="pathway">
    <text evidence="2">Lipid metabolism.</text>
</comment>
<dbReference type="SMART" id="SM01294">
    <property type="entry name" value="PKS_PP_betabranch"/>
    <property type="match status" value="1"/>
</dbReference>
<dbReference type="InterPro" id="IPR015422">
    <property type="entry name" value="PyrdxlP-dep_Trfase_small"/>
</dbReference>
<dbReference type="InterPro" id="IPR045851">
    <property type="entry name" value="AMP-bd_C_sf"/>
</dbReference>
<dbReference type="OrthoDB" id="605930at2"/>
<evidence type="ECO:0000313" key="8">
    <source>
        <dbReference type="EMBL" id="TYP73673.1"/>
    </source>
</evidence>
<dbReference type="InterPro" id="IPR010071">
    <property type="entry name" value="AA_adenyl_dom"/>
</dbReference>
<dbReference type="Gene3D" id="3.90.1150.10">
    <property type="entry name" value="Aspartate Aminotransferase, domain 1"/>
    <property type="match status" value="1"/>
</dbReference>
<dbReference type="Pfam" id="PF00501">
    <property type="entry name" value="AMP-binding"/>
    <property type="match status" value="1"/>
</dbReference>
<dbReference type="FunFam" id="3.40.50.980:FF:000001">
    <property type="entry name" value="Non-ribosomal peptide synthetase"/>
    <property type="match status" value="1"/>
</dbReference>
<dbReference type="GO" id="GO:0030170">
    <property type="term" value="F:pyridoxal phosphate binding"/>
    <property type="evidence" value="ECO:0007669"/>
    <property type="project" value="InterPro"/>
</dbReference>
<dbReference type="PANTHER" id="PTHR45527">
    <property type="entry name" value="NONRIBOSOMAL PEPTIDE SYNTHETASE"/>
    <property type="match status" value="1"/>
</dbReference>
<dbReference type="GO" id="GO:0005737">
    <property type="term" value="C:cytoplasm"/>
    <property type="evidence" value="ECO:0007669"/>
    <property type="project" value="TreeGrafter"/>
</dbReference>
<dbReference type="GO" id="GO:0043041">
    <property type="term" value="P:amino acid activation for nonribosomal peptide biosynthetic process"/>
    <property type="evidence" value="ECO:0007669"/>
    <property type="project" value="TreeGrafter"/>
</dbReference>
<dbReference type="CDD" id="cd05930">
    <property type="entry name" value="A_NRPS"/>
    <property type="match status" value="1"/>
</dbReference>
<keyword evidence="3" id="KW-0596">Phosphopantetheine</keyword>
<dbReference type="InterPro" id="IPR020806">
    <property type="entry name" value="PKS_PP-bd"/>
</dbReference>
<gene>
    <name evidence="8" type="ORF">BD809_105264</name>
</gene>
<dbReference type="InterPro" id="IPR001917">
    <property type="entry name" value="Aminotrans_II_pyridoxalP_BS"/>
</dbReference>
<dbReference type="Gene3D" id="3.30.300.30">
    <property type="match status" value="1"/>
</dbReference>
<dbReference type="InterPro" id="IPR009081">
    <property type="entry name" value="PP-bd_ACP"/>
</dbReference>
<dbReference type="EMBL" id="VNHU01000005">
    <property type="protein sequence ID" value="TYP73673.1"/>
    <property type="molecule type" value="Genomic_DNA"/>
</dbReference>
<dbReference type="AlphaFoldDB" id="A0A5S5C6T1"/>
<keyword evidence="5" id="KW-0663">Pyridoxal phosphate</keyword>
<evidence type="ECO:0000313" key="9">
    <source>
        <dbReference type="Proteomes" id="UP000324376"/>
    </source>
</evidence>
<dbReference type="GO" id="GO:0031177">
    <property type="term" value="F:phosphopantetheine binding"/>
    <property type="evidence" value="ECO:0007669"/>
    <property type="project" value="InterPro"/>
</dbReference>
<evidence type="ECO:0000256" key="1">
    <source>
        <dbReference type="ARBA" id="ARBA00001933"/>
    </source>
</evidence>
<reference evidence="8 9" key="1">
    <citation type="submission" date="2019-07" db="EMBL/GenBank/DDBJ databases">
        <title>Genomic Encyclopedia of Archaeal and Bacterial Type Strains, Phase II (KMG-II): from individual species to whole genera.</title>
        <authorList>
            <person name="Goeker M."/>
        </authorList>
    </citation>
    <scope>NUCLEOTIDE SEQUENCE [LARGE SCALE GENOMIC DNA]</scope>
    <source>
        <strain evidence="8 9">DSM 17527</strain>
    </source>
</reference>
<dbReference type="InterPro" id="IPR004839">
    <property type="entry name" value="Aminotransferase_I/II_large"/>
</dbReference>
<dbReference type="RefSeq" id="WP_148782765.1">
    <property type="nucleotide sequence ID" value="NZ_VNHU01000005.1"/>
</dbReference>
<dbReference type="InterPro" id="IPR015424">
    <property type="entry name" value="PyrdxlP-dep_Trfase"/>
</dbReference>
<dbReference type="Pfam" id="PF00155">
    <property type="entry name" value="Aminotran_1_2"/>
    <property type="match status" value="1"/>
</dbReference>
<organism evidence="8 9">
    <name type="scientific">Aquimarina intermedia</name>
    <dbReference type="NCBI Taxonomy" id="350814"/>
    <lineage>
        <taxon>Bacteria</taxon>
        <taxon>Pseudomonadati</taxon>
        <taxon>Bacteroidota</taxon>
        <taxon>Flavobacteriia</taxon>
        <taxon>Flavobacteriales</taxon>
        <taxon>Flavobacteriaceae</taxon>
        <taxon>Aquimarina</taxon>
    </lineage>
</organism>
<dbReference type="Pfam" id="PF00550">
    <property type="entry name" value="PP-binding"/>
    <property type="match status" value="1"/>
</dbReference>
<evidence type="ECO:0000256" key="2">
    <source>
        <dbReference type="ARBA" id="ARBA00005189"/>
    </source>
</evidence>
<dbReference type="Proteomes" id="UP000324376">
    <property type="component" value="Unassembled WGS sequence"/>
</dbReference>
<dbReference type="Gene3D" id="1.10.1200.10">
    <property type="entry name" value="ACP-like"/>
    <property type="match status" value="1"/>
</dbReference>
<dbReference type="Pfam" id="PF13193">
    <property type="entry name" value="AMP-binding_C"/>
    <property type="match status" value="1"/>
</dbReference>
<dbReference type="PROSITE" id="PS00599">
    <property type="entry name" value="AA_TRANSFER_CLASS_2"/>
    <property type="match status" value="1"/>
</dbReference>
<dbReference type="SUPFAM" id="SSF53383">
    <property type="entry name" value="PLP-dependent transferases"/>
    <property type="match status" value="1"/>
</dbReference>
<dbReference type="SUPFAM" id="SSF56801">
    <property type="entry name" value="Acetyl-CoA synthetase-like"/>
    <property type="match status" value="1"/>
</dbReference>
<dbReference type="PANTHER" id="PTHR45527:SF1">
    <property type="entry name" value="FATTY ACID SYNTHASE"/>
    <property type="match status" value="1"/>
</dbReference>
<sequence length="1250" mass="136502">MDKLTQFFNELLTNTEAFNHFNSGATEGEITNNRKRMLHAAGVEHSEEIITMSAQDLQKFMEKELFPKSGEVMKTTISGLIIQQMLAHPERTAIIDGNTNIEYKDLMKRASEVAGELNNRKVVPGSLVGVCMTRTWELVATLIGVMQAGCAYVPLDPAYPQDRVQYMLEHSRAVAAIVDTDKAAALCKGVRELLWINSVGSYTDATIRPSANDLAYVIYTSGSTGRPKGVAVEHKNVVAMRQSMREKFSDEELKGVFAGASVCFDTSVMEIMGTLSLGGTIILAKNALELTTLPAADQLRTVVIVASALQALLTTKTLPKGLRCLVFGGEALKRSVVEQVYALAPNLRILNAYGPTEDTVYSTLAEVPSGVKIVTIGKSVANSRAYILDDAMQPVPVGEAGELYLAGSKLARGYLYDEELTKERFIEREPCDLIPDNRLYKTGDLCRWTENKEIEFLGRVDQQVKIRGFRIELEEIESALESMEGVDAAAAAAVDGGIGQKILVVYVVSRDAAVTEVKVKSYLSERLPKYMVPQVVRHLESLPFLPNDKLDRKKLVSMETEVRIEDVVEKVTSGEHTANGTGKLVQQFIGSKDNQQAAILSIIQNELASILNFGDPKDVVPDDAFENMGLDSLSTLEFSSRLSKVLGQEVSAQKIFEYTTPNTLANYIITTAGSGPDNHLANKRPKVVRDTLASFQINIQSSHPTFQAANAPSWSANDKSKLVQEFMHLVNNNRRNPYGKVLQTGSAARGTIGDSYTNEKQEAIIWSTNLYFGLNRDPQIIEEASNALARYGTGMGISAAATGMTTQHLEFEKEFADLVGKPSACLFPTGYTANLGAISGLLGQNDVVVIDQLCHASIVDGARLSGATMRTFKHNNASDLAAVLESEVSPYRTVLVVLESVYSMGEGTAPVAEIVRTAKKYDALVLVDEAHSFGFYGENGAGVCAAQGVTKEVDFIMTTLSKALGSIGGVIAASQQHIDLLKSSSRAYIFQASISPADIAAGLASLRRLRSDDTLRKQLWDTTRYMREQFEEAGYDLGTGDGPIVTPHFGDKDKLYAIVQGLYERGVQTLAVTYPIVEIGRGRLRFICSASHTRDDIDKTVKALIEAEREVEEQFEEKKDKKKDITIKSADLVVWADAFTDFLKKSIAEVTVSTPNLAIAVSVSGQSEPITILVKDGEVVLNGQRSCDISYCSMLLTDKQTVTALQSSDVQGLLNSICEGTCVLKGQVEPFIWFIARMVEQRESVHAVLE</sequence>
<dbReference type="SUPFAM" id="SSF47336">
    <property type="entry name" value="ACP-like"/>
    <property type="match status" value="1"/>
</dbReference>
<proteinExistence type="predicted"/>
<keyword evidence="9" id="KW-1185">Reference proteome</keyword>
<dbReference type="GO" id="GO:0016740">
    <property type="term" value="F:transferase activity"/>
    <property type="evidence" value="ECO:0007669"/>
    <property type="project" value="InterPro"/>
</dbReference>
<dbReference type="NCBIfam" id="TIGR01733">
    <property type="entry name" value="AA-adenyl-dom"/>
    <property type="match status" value="1"/>
</dbReference>
<accession>A0A5S5C6T1</accession>
<evidence type="ECO:0000256" key="3">
    <source>
        <dbReference type="ARBA" id="ARBA00022450"/>
    </source>
</evidence>
<name>A0A5S5C6T1_9FLAO</name>
<feature type="coiled-coil region" evidence="6">
    <location>
        <begin position="1097"/>
        <end position="1124"/>
    </location>
</feature>
<dbReference type="SMART" id="SM00823">
    <property type="entry name" value="PKS_PP"/>
    <property type="match status" value="1"/>
</dbReference>
<dbReference type="InterPro" id="IPR020845">
    <property type="entry name" value="AMP-binding_CS"/>
</dbReference>
<dbReference type="InterPro" id="IPR000873">
    <property type="entry name" value="AMP-dep_synth/lig_dom"/>
</dbReference>
<protein>
    <submittedName>
        <fullName evidence="8">Amino acid adenylation domain-containing protein</fullName>
    </submittedName>
</protein>
<dbReference type="Gene3D" id="3.40.50.980">
    <property type="match status" value="2"/>
</dbReference>
<dbReference type="InterPro" id="IPR036736">
    <property type="entry name" value="ACP-like_sf"/>
</dbReference>
<feature type="domain" description="Carrier" evidence="7">
    <location>
        <begin position="597"/>
        <end position="672"/>
    </location>
</feature>
<dbReference type="PROSITE" id="PS00455">
    <property type="entry name" value="AMP_BINDING"/>
    <property type="match status" value="1"/>
</dbReference>
<keyword evidence="4" id="KW-0597">Phosphoprotein</keyword>
<dbReference type="Gene3D" id="2.30.38.10">
    <property type="entry name" value="Luciferase, Domain 3"/>
    <property type="match status" value="1"/>
</dbReference>
<dbReference type="InterPro" id="IPR015421">
    <property type="entry name" value="PyrdxlP-dep_Trfase_major"/>
</dbReference>
<evidence type="ECO:0000259" key="7">
    <source>
        <dbReference type="PROSITE" id="PS50075"/>
    </source>
</evidence>
<evidence type="ECO:0000256" key="6">
    <source>
        <dbReference type="SAM" id="Coils"/>
    </source>
</evidence>
<dbReference type="PROSITE" id="PS50075">
    <property type="entry name" value="CARRIER"/>
    <property type="match status" value="1"/>
</dbReference>
<dbReference type="Gene3D" id="3.40.640.10">
    <property type="entry name" value="Type I PLP-dependent aspartate aminotransferase-like (Major domain)"/>
    <property type="match status" value="1"/>
</dbReference>
<keyword evidence="6" id="KW-0175">Coiled coil</keyword>
<comment type="cofactor">
    <cofactor evidence="1">
        <name>pyridoxal 5'-phosphate</name>
        <dbReference type="ChEBI" id="CHEBI:597326"/>
    </cofactor>
</comment>
<dbReference type="GO" id="GO:0044550">
    <property type="term" value="P:secondary metabolite biosynthetic process"/>
    <property type="evidence" value="ECO:0007669"/>
    <property type="project" value="TreeGrafter"/>
</dbReference>
<evidence type="ECO:0000256" key="4">
    <source>
        <dbReference type="ARBA" id="ARBA00022553"/>
    </source>
</evidence>
<dbReference type="InterPro" id="IPR025110">
    <property type="entry name" value="AMP-bd_C"/>
</dbReference>
<evidence type="ECO:0000256" key="5">
    <source>
        <dbReference type="ARBA" id="ARBA00022898"/>
    </source>
</evidence>